<organism evidence="1">
    <name type="scientific">Neisseria gonorrhoeae</name>
    <dbReference type="NCBI Taxonomy" id="485"/>
    <lineage>
        <taxon>Bacteria</taxon>
        <taxon>Pseudomonadati</taxon>
        <taxon>Pseudomonadota</taxon>
        <taxon>Betaproteobacteria</taxon>
        <taxon>Neisseriales</taxon>
        <taxon>Neisseriaceae</taxon>
        <taxon>Neisseria</taxon>
    </lineage>
</organism>
<protein>
    <submittedName>
        <fullName evidence="1">Uncharacterized protein</fullName>
    </submittedName>
</protein>
<gene>
    <name evidence="2" type="ORF">WHOF_00458C</name>
    <name evidence="1" type="ORF">WHOF_01507</name>
</gene>
<dbReference type="EMBL" id="LT591897">
    <property type="protein sequence ID" value="SBQ19007.1"/>
    <property type="molecule type" value="Genomic_DNA"/>
</dbReference>
<proteinExistence type="predicted"/>
<name>A0AB74EH65_NEIGO</name>
<dbReference type="RefSeq" id="WP_003690882.1">
    <property type="nucleotide sequence ID" value="NZ_AP023069.1"/>
</dbReference>
<accession>A0AB74EH65</accession>
<sequence>MNIKNEIVALISKKIDGGGQYSSLENFALSVLREKIINNTVSSDEKLLIINDFLSGFLEFDPETGEPVGETLKIEQMIDFFLV</sequence>
<dbReference type="GeneID" id="66752770"/>
<evidence type="ECO:0000313" key="2">
    <source>
        <dbReference type="EMBL" id="SBQ19007.1"/>
    </source>
</evidence>
<dbReference type="AlphaFoldDB" id="A0AB74EH65"/>
<reference evidence="1" key="1">
    <citation type="submission" date="2016-05" db="EMBL/GenBank/DDBJ databases">
        <authorList>
            <consortium name="Pathogen Informatics"/>
        </authorList>
    </citation>
    <scope>NUCLEOTIDE SEQUENCE</scope>
    <source>
        <strain evidence="1">WHO F</strain>
    </source>
</reference>
<dbReference type="EMBL" id="FLKW01000020">
    <property type="protein sequence ID" value="SBN14366.1"/>
    <property type="molecule type" value="Genomic_DNA"/>
</dbReference>
<dbReference type="Proteomes" id="UP000239837">
    <property type="component" value="Chromosome"/>
</dbReference>
<evidence type="ECO:0000313" key="1">
    <source>
        <dbReference type="EMBL" id="SBN14366.1"/>
    </source>
</evidence>